<dbReference type="PRINTS" id="PR00700">
    <property type="entry name" value="PRTYPHPHTASE"/>
</dbReference>
<reference evidence="8" key="3">
    <citation type="submission" date="2025-09" db="UniProtKB">
        <authorList>
            <consortium name="Ensembl"/>
        </authorList>
    </citation>
    <scope>IDENTIFICATION</scope>
</reference>
<dbReference type="SMART" id="SM00194">
    <property type="entry name" value="PTPc"/>
    <property type="match status" value="1"/>
</dbReference>
<dbReference type="InterPro" id="IPR000242">
    <property type="entry name" value="PTP_cat"/>
</dbReference>
<dbReference type="GeneTree" id="ENSGT00940000154686"/>
<evidence type="ECO:0000256" key="4">
    <source>
        <dbReference type="ARBA" id="ARBA00022801"/>
    </source>
</evidence>
<dbReference type="GO" id="GO:0004725">
    <property type="term" value="F:protein tyrosine phosphatase activity"/>
    <property type="evidence" value="ECO:0007669"/>
    <property type="project" value="UniProtKB-EC"/>
</dbReference>
<dbReference type="AlphaFoldDB" id="A0A5F8G269"/>
<protein>
    <recommendedName>
        <fullName evidence="2">protein-tyrosine-phosphatase</fullName>
        <ecNumber evidence="2">3.1.3.48</ecNumber>
    </recommendedName>
</protein>
<keyword evidence="9" id="KW-1185">Reference proteome</keyword>
<dbReference type="InterPro" id="IPR051985">
    <property type="entry name" value="NR_tyrosine_phosphatase"/>
</dbReference>
<feature type="domain" description="Tyrosine-protein phosphatase" evidence="7">
    <location>
        <begin position="5"/>
        <end position="163"/>
    </location>
</feature>
<accession>A0A5F8G269</accession>
<keyword evidence="4" id="KW-0378">Hydrolase</keyword>
<dbReference type="EC" id="3.1.3.48" evidence="2"/>
<evidence type="ECO:0000259" key="7">
    <source>
        <dbReference type="PROSITE" id="PS50055"/>
    </source>
</evidence>
<sequence length="163" mass="19301">QPTTFEELDINDGWQQAHLEVADQCFEYPCLVARAPENRYRNRHRYVSPYDHSRVHAHNDYINASLVVMQVAQRKYILTQGPLPNTCGHFWLMVWQQNSRGVVMLNKLVERSSIKCSQYWPPHLGQSLLFEEMSISVHLEGEDVRAYYKIHHLRLENMKHRNV</sequence>
<reference evidence="8 9" key="1">
    <citation type="journal article" date="2007" name="Nature">
        <title>Genome of the marsupial Monodelphis domestica reveals innovation in non-coding sequences.</title>
        <authorList>
            <person name="Mikkelsen T.S."/>
            <person name="Wakefield M.J."/>
            <person name="Aken B."/>
            <person name="Amemiya C.T."/>
            <person name="Chang J.L."/>
            <person name="Duke S."/>
            <person name="Garber M."/>
            <person name="Gentles A.J."/>
            <person name="Goodstadt L."/>
            <person name="Heger A."/>
            <person name="Jurka J."/>
            <person name="Kamal M."/>
            <person name="Mauceli E."/>
            <person name="Searle S.M."/>
            <person name="Sharpe T."/>
            <person name="Baker M.L."/>
            <person name="Batzer M.A."/>
            <person name="Benos P.V."/>
            <person name="Belov K."/>
            <person name="Clamp M."/>
            <person name="Cook A."/>
            <person name="Cuff J."/>
            <person name="Das R."/>
            <person name="Davidow L."/>
            <person name="Deakin J.E."/>
            <person name="Fazzari M.J."/>
            <person name="Glass J.L."/>
            <person name="Grabherr M."/>
            <person name="Greally J.M."/>
            <person name="Gu W."/>
            <person name="Hore T.A."/>
            <person name="Huttley G.A."/>
            <person name="Kleber M."/>
            <person name="Jirtle R.L."/>
            <person name="Koina E."/>
            <person name="Lee J.T."/>
            <person name="Mahony S."/>
            <person name="Marra M.A."/>
            <person name="Miller R.D."/>
            <person name="Nicholls R.D."/>
            <person name="Oda M."/>
            <person name="Papenfuss A.T."/>
            <person name="Parra Z.E."/>
            <person name="Pollock D.D."/>
            <person name="Ray D.A."/>
            <person name="Schein J.E."/>
            <person name="Speed T.P."/>
            <person name="Thompson K."/>
            <person name="VandeBerg J.L."/>
            <person name="Wade C.M."/>
            <person name="Walker J.A."/>
            <person name="Waters P.D."/>
            <person name="Webber C."/>
            <person name="Weidman J.R."/>
            <person name="Xie X."/>
            <person name="Zody M.C."/>
            <person name="Baldwin J."/>
            <person name="Abdouelleil A."/>
            <person name="Abdulkadir J."/>
            <person name="Abebe A."/>
            <person name="Abera B."/>
            <person name="Abreu J."/>
            <person name="Acer S.C."/>
            <person name="Aftuck L."/>
            <person name="Alexander A."/>
            <person name="An P."/>
            <person name="Anderson E."/>
            <person name="Anderson S."/>
            <person name="Arachi H."/>
            <person name="Azer M."/>
            <person name="Bachantsang P."/>
            <person name="Barry A."/>
            <person name="Bayul T."/>
            <person name="Berlin A."/>
            <person name="Bessette D."/>
            <person name="Bloom T."/>
            <person name="Bloom T."/>
            <person name="Boguslavskiy L."/>
            <person name="Bonnet C."/>
            <person name="Boukhgalter B."/>
            <person name="Bourzgui I."/>
            <person name="Brown A."/>
            <person name="Cahill P."/>
            <person name="Channer S."/>
            <person name="Cheshatsang Y."/>
            <person name="Chuda L."/>
            <person name="Citroen M."/>
            <person name="Collymore A."/>
            <person name="Cooke P."/>
            <person name="Costello M."/>
            <person name="D'Aco K."/>
            <person name="Daza R."/>
            <person name="De Haan G."/>
            <person name="DeGray S."/>
            <person name="DeMaso C."/>
            <person name="Dhargay N."/>
            <person name="Dooley K."/>
            <person name="Dooley E."/>
            <person name="Doricent M."/>
            <person name="Dorje P."/>
            <person name="Dorjee K."/>
            <person name="Dupes A."/>
            <person name="Elong R."/>
            <person name="Falk J."/>
            <person name="Farina A."/>
            <person name="Faro S."/>
            <person name="Ferguson D."/>
            <person name="Fisher S."/>
            <person name="Foley C.D."/>
            <person name="Franke A."/>
            <person name="Friedrich D."/>
            <person name="Gadbois L."/>
            <person name="Gearin G."/>
            <person name="Gearin C.R."/>
            <person name="Giannoukos G."/>
            <person name="Goode T."/>
            <person name="Graham J."/>
            <person name="Grandbois E."/>
            <person name="Grewal S."/>
            <person name="Gyaltsen K."/>
            <person name="Hafez N."/>
            <person name="Hagos B."/>
            <person name="Hall J."/>
            <person name="Henson C."/>
            <person name="Hollinger A."/>
            <person name="Honan T."/>
            <person name="Huard M.D."/>
            <person name="Hughes L."/>
            <person name="Hurhula B."/>
            <person name="Husby M.E."/>
            <person name="Kamat A."/>
            <person name="Kanga B."/>
            <person name="Kashin S."/>
            <person name="Khazanovich D."/>
            <person name="Kisner P."/>
            <person name="Lance K."/>
            <person name="Lara M."/>
            <person name="Lee W."/>
            <person name="Lennon N."/>
            <person name="Letendre F."/>
            <person name="LeVine R."/>
            <person name="Lipovsky A."/>
            <person name="Liu X."/>
            <person name="Liu J."/>
            <person name="Liu S."/>
            <person name="Lokyitsang T."/>
            <person name="Lokyitsang Y."/>
            <person name="Lubonja R."/>
            <person name="Lui A."/>
            <person name="MacDonald P."/>
            <person name="Magnisalis V."/>
            <person name="Maru K."/>
            <person name="Matthews C."/>
            <person name="McCusker W."/>
            <person name="McDonough S."/>
            <person name="Mehta T."/>
            <person name="Meldrim J."/>
            <person name="Meneus L."/>
            <person name="Mihai O."/>
            <person name="Mihalev A."/>
            <person name="Mihova T."/>
            <person name="Mittelman R."/>
            <person name="Mlenga V."/>
            <person name="Montmayeur A."/>
            <person name="Mulrain L."/>
            <person name="Navidi A."/>
            <person name="Naylor J."/>
            <person name="Negash T."/>
            <person name="Nguyen T."/>
            <person name="Nguyen N."/>
            <person name="Nicol R."/>
            <person name="Norbu C."/>
            <person name="Norbu N."/>
            <person name="Novod N."/>
            <person name="O'Neill B."/>
            <person name="Osman S."/>
            <person name="Markiewicz E."/>
            <person name="Oyono O.L."/>
            <person name="Patti C."/>
            <person name="Phunkhang P."/>
            <person name="Pierre F."/>
            <person name="Priest M."/>
            <person name="Raghuraman S."/>
            <person name="Rege F."/>
            <person name="Reyes R."/>
            <person name="Rise C."/>
            <person name="Rogov P."/>
            <person name="Ross K."/>
            <person name="Ryan E."/>
            <person name="Settipalli S."/>
            <person name="Shea T."/>
            <person name="Sherpa N."/>
            <person name="Shi L."/>
            <person name="Shih D."/>
            <person name="Sparrow T."/>
            <person name="Spaulding J."/>
            <person name="Stalker J."/>
            <person name="Stange-Thomann N."/>
            <person name="Stavropoulos S."/>
            <person name="Stone C."/>
            <person name="Strader C."/>
            <person name="Tesfaye S."/>
            <person name="Thomson T."/>
            <person name="Thoulutsang Y."/>
            <person name="Thoulutsang D."/>
            <person name="Topham K."/>
            <person name="Topping I."/>
            <person name="Tsamla T."/>
            <person name="Vassiliev H."/>
            <person name="Vo A."/>
            <person name="Wangchuk T."/>
            <person name="Wangdi T."/>
            <person name="Weiand M."/>
            <person name="Wilkinson J."/>
            <person name="Wilson A."/>
            <person name="Yadav S."/>
            <person name="Young G."/>
            <person name="Yu Q."/>
            <person name="Zembek L."/>
            <person name="Zhong D."/>
            <person name="Zimmer A."/>
            <person name="Zwirko Z."/>
            <person name="Jaffe D.B."/>
            <person name="Alvarez P."/>
            <person name="Brockman W."/>
            <person name="Butler J."/>
            <person name="Chin C."/>
            <person name="Gnerre S."/>
            <person name="MacCallum I."/>
            <person name="Graves J.A."/>
            <person name="Ponting C.P."/>
            <person name="Breen M."/>
            <person name="Samollow P.B."/>
            <person name="Lander E.S."/>
            <person name="Lindblad-Toh K."/>
        </authorList>
    </citation>
    <scope>NUCLEOTIDE SEQUENCE [LARGE SCALE GENOMIC DNA]</scope>
</reference>
<dbReference type="Bgee" id="ENSMODG00000017489">
    <property type="expression patterns" value="Expressed in testis and 2 other cell types or tissues"/>
</dbReference>
<dbReference type="PANTHER" id="PTHR46047:SF1">
    <property type="entry name" value="TYROSINE-PROTEIN PHOSPHATASE NON-RECEPTOR TYPE 2"/>
    <property type="match status" value="1"/>
</dbReference>
<keyword evidence="6" id="KW-0472">Membrane</keyword>
<proteinExistence type="predicted"/>
<dbReference type="PROSITE" id="PS50055">
    <property type="entry name" value="TYR_PHOSPHATASE_PTP"/>
    <property type="match status" value="1"/>
</dbReference>
<dbReference type="InterPro" id="IPR029021">
    <property type="entry name" value="Prot-tyrosine_phosphatase-like"/>
</dbReference>
<evidence type="ECO:0000313" key="8">
    <source>
        <dbReference type="Ensembl" id="ENSMODP00000041542.1"/>
    </source>
</evidence>
<evidence type="ECO:0000256" key="1">
    <source>
        <dbReference type="ARBA" id="ARBA00004308"/>
    </source>
</evidence>
<comment type="subcellular location">
    <subcellularLocation>
        <location evidence="1">Endomembrane system</location>
    </subcellularLocation>
</comment>
<dbReference type="GO" id="GO:0012505">
    <property type="term" value="C:endomembrane system"/>
    <property type="evidence" value="ECO:0007669"/>
    <property type="project" value="UniProtKB-SubCell"/>
</dbReference>
<dbReference type="Gene3D" id="3.90.190.10">
    <property type="entry name" value="Protein tyrosine phosphatase superfamily"/>
    <property type="match status" value="1"/>
</dbReference>
<reference evidence="8" key="2">
    <citation type="submission" date="2025-08" db="UniProtKB">
        <authorList>
            <consortium name="Ensembl"/>
        </authorList>
    </citation>
    <scope>IDENTIFICATION</scope>
</reference>
<evidence type="ECO:0000256" key="3">
    <source>
        <dbReference type="ARBA" id="ARBA00022553"/>
    </source>
</evidence>
<dbReference type="PANTHER" id="PTHR46047">
    <property type="entry name" value="TYROSINE-PROTEIN PHOSPHATASE NON-RECEPTOR TYPE 61F"/>
    <property type="match status" value="1"/>
</dbReference>
<dbReference type="Proteomes" id="UP000002280">
    <property type="component" value="Chromosome X"/>
</dbReference>
<evidence type="ECO:0000256" key="2">
    <source>
        <dbReference type="ARBA" id="ARBA00013064"/>
    </source>
</evidence>
<dbReference type="Ensembl" id="ENSMODT00000067614.1">
    <property type="protein sequence ID" value="ENSMODP00000041542.1"/>
    <property type="gene ID" value="ENSMODG00000017489.3"/>
</dbReference>
<dbReference type="SUPFAM" id="SSF52799">
    <property type="entry name" value="(Phosphotyrosine protein) phosphatases II"/>
    <property type="match status" value="1"/>
</dbReference>
<name>A0A5F8G269_MONDO</name>
<organism evidence="8 9">
    <name type="scientific">Monodelphis domestica</name>
    <name type="common">Gray short-tailed opossum</name>
    <dbReference type="NCBI Taxonomy" id="13616"/>
    <lineage>
        <taxon>Eukaryota</taxon>
        <taxon>Metazoa</taxon>
        <taxon>Chordata</taxon>
        <taxon>Craniata</taxon>
        <taxon>Vertebrata</taxon>
        <taxon>Euteleostomi</taxon>
        <taxon>Mammalia</taxon>
        <taxon>Metatheria</taxon>
        <taxon>Didelphimorphia</taxon>
        <taxon>Didelphidae</taxon>
        <taxon>Monodelphis</taxon>
    </lineage>
</organism>
<keyword evidence="3" id="KW-0597">Phosphoprotein</keyword>
<evidence type="ECO:0000256" key="6">
    <source>
        <dbReference type="ARBA" id="ARBA00023136"/>
    </source>
</evidence>
<evidence type="ECO:0000256" key="5">
    <source>
        <dbReference type="ARBA" id="ARBA00022912"/>
    </source>
</evidence>
<dbReference type="Pfam" id="PF00102">
    <property type="entry name" value="Y_phosphatase"/>
    <property type="match status" value="1"/>
</dbReference>
<keyword evidence="5" id="KW-0904">Protein phosphatase</keyword>
<evidence type="ECO:0000313" key="9">
    <source>
        <dbReference type="Proteomes" id="UP000002280"/>
    </source>
</evidence>